<feature type="domain" description="Mif2/CENP-C cupin" evidence="8">
    <location>
        <begin position="620"/>
        <end position="698"/>
    </location>
</feature>
<evidence type="ECO:0000256" key="7">
    <source>
        <dbReference type="SAM" id="MobiDB-lite"/>
    </source>
</evidence>
<feature type="compositionally biased region" description="Basic and acidic residues" evidence="7">
    <location>
        <begin position="297"/>
        <end position="312"/>
    </location>
</feature>
<comment type="subcellular location">
    <subcellularLocation>
        <location evidence="1">Nucleus</location>
    </subcellularLocation>
</comment>
<dbReference type="GO" id="GO:0019237">
    <property type="term" value="F:centromeric DNA binding"/>
    <property type="evidence" value="ECO:0007669"/>
    <property type="project" value="InterPro"/>
</dbReference>
<evidence type="ECO:0000256" key="5">
    <source>
        <dbReference type="ARBA" id="ARBA00057947"/>
    </source>
</evidence>
<feature type="compositionally biased region" description="Acidic residues" evidence="7">
    <location>
        <begin position="212"/>
        <end position="222"/>
    </location>
</feature>
<dbReference type="GO" id="GO:0005634">
    <property type="term" value="C:nucleus"/>
    <property type="evidence" value="ECO:0007669"/>
    <property type="project" value="UniProtKB-SubCell"/>
</dbReference>
<dbReference type="GO" id="GO:0051315">
    <property type="term" value="P:attachment of mitotic spindle microtubules to kinetochore"/>
    <property type="evidence" value="ECO:0007669"/>
    <property type="project" value="TreeGrafter"/>
</dbReference>
<feature type="region of interest" description="Disordered" evidence="7">
    <location>
        <begin position="121"/>
        <end position="453"/>
    </location>
</feature>
<dbReference type="CDD" id="cd06993">
    <property type="entry name" value="cupin_CENP-C_C"/>
    <property type="match status" value="1"/>
</dbReference>
<feature type="compositionally biased region" description="Polar residues" evidence="7">
    <location>
        <begin position="172"/>
        <end position="197"/>
    </location>
</feature>
<evidence type="ECO:0000256" key="3">
    <source>
        <dbReference type="ARBA" id="ARBA00023125"/>
    </source>
</evidence>
<feature type="compositionally biased region" description="Acidic residues" evidence="7">
    <location>
        <begin position="550"/>
        <end position="564"/>
    </location>
</feature>
<comment type="caution">
    <text evidence="9">The sequence shown here is derived from an EMBL/GenBank/DDBJ whole genome shotgun (WGS) entry which is preliminary data.</text>
</comment>
<comment type="function">
    <text evidence="5">Component of the kinetochore, a multiprotein complex that assembles on centromeric DNA and attaches chromosomes to spindle microtubules, mediating chromosome segregation and sister chromatid segregation during meiosis and mitosis. Component of the inner kinetochore constitutive centromere-associated network (CCAN), which serves as a structural platform for outer kinetochore assembly.</text>
</comment>
<feature type="compositionally biased region" description="Low complexity" evidence="7">
    <location>
        <begin position="78"/>
        <end position="89"/>
    </location>
</feature>
<feature type="compositionally biased region" description="Basic and acidic residues" evidence="7">
    <location>
        <begin position="360"/>
        <end position="373"/>
    </location>
</feature>
<dbReference type="PANTHER" id="PTHR16684:SF11">
    <property type="entry name" value="CENTROMERE PROTEIN C"/>
    <property type="match status" value="1"/>
</dbReference>
<keyword evidence="10" id="KW-1185">Reference proteome</keyword>
<sequence length="711" mass="78919">MKANIKKDEDGLDNIDDFWNDDEHDEQPDQNNNQDYDEFQQHSRRMSSPHQRQYFEQELPEELLSTPTSRRLRNVPMSRGSASSGVGLSLPGGSMYDNAADEYHSPSFHAVKKRLIFTNDSSDIEPEQDDYQPIIRQTKKPTSSSPSLDKLLSASRQKNAQIKANVDRMSPIITSKSTVRPVTSTVANSRPQMTSAAASRRAGMPKAFDLGGDFDTEDDQNDDIDRNDNYDFDNGDAAQDDLEEPAPATPKRPSRKPSARTPAEFTRKSKIAQIPKTTDIQSEDDDHEPEPEEEVDDRIRFSDEDETSNRYAEEEEEEEEERRPAVNKKAADPVQKKRLASTKEPKSNNRSKLTAAAPKDIPKSNKSKPDPAIRTKGHKAPNKISQMAAVEDTDEDDGLVPLSIQKKSTSGKSKSVAGAAVSKKMTKTAANKSNRTNSSRSTRNTSESKRYETAVELVTVPVVPDVGADDQGVRRSHRTKITPLEFWKNERVVIGKDADATPVIKAVLRAPPEEPHPKSKKRKRAAASSNSKRGATFVMPRRRRKQAHTEDEEEELDSNLEENVDSQSGMGLSDEVASKRAEVLTFGTDKVTSRVIAESKNTLNFKDVEGGQYLFHRGLEDADSLASGIIKIKPGGKKPATNSNGSSMVFFVIKGVVQVTVHETDFVVSTGGRFLVPRGNQYGISNLSKKESMLFFTQNKIQSTKANDDVL</sequence>
<organism evidence="9 10">
    <name type="scientific">Entomortierella chlamydospora</name>
    <dbReference type="NCBI Taxonomy" id="101097"/>
    <lineage>
        <taxon>Eukaryota</taxon>
        <taxon>Fungi</taxon>
        <taxon>Fungi incertae sedis</taxon>
        <taxon>Mucoromycota</taxon>
        <taxon>Mortierellomycotina</taxon>
        <taxon>Mortierellomycetes</taxon>
        <taxon>Mortierellales</taxon>
        <taxon>Mortierellaceae</taxon>
        <taxon>Entomortierella</taxon>
    </lineage>
</organism>
<feature type="region of interest" description="Disordered" evidence="7">
    <location>
        <begin position="1"/>
        <end position="89"/>
    </location>
</feature>
<dbReference type="InterPro" id="IPR014710">
    <property type="entry name" value="RmlC-like_jellyroll"/>
</dbReference>
<dbReference type="InterPro" id="IPR028386">
    <property type="entry name" value="CENP-C/Mif2/cnp3"/>
</dbReference>
<feature type="compositionally biased region" description="Acidic residues" evidence="7">
    <location>
        <begin position="230"/>
        <end position="244"/>
    </location>
</feature>
<dbReference type="GO" id="GO:0051455">
    <property type="term" value="P:spindle attachment to meiosis I kinetochore"/>
    <property type="evidence" value="ECO:0007669"/>
    <property type="project" value="TreeGrafter"/>
</dbReference>
<evidence type="ECO:0000256" key="4">
    <source>
        <dbReference type="ARBA" id="ARBA00023242"/>
    </source>
</evidence>
<evidence type="ECO:0000256" key="2">
    <source>
        <dbReference type="ARBA" id="ARBA00010291"/>
    </source>
</evidence>
<dbReference type="InterPro" id="IPR011051">
    <property type="entry name" value="RmlC_Cupin_sf"/>
</dbReference>
<dbReference type="SUPFAM" id="SSF51182">
    <property type="entry name" value="RmlC-like cupins"/>
    <property type="match status" value="1"/>
</dbReference>
<keyword evidence="4" id="KW-0539">Nucleus</keyword>
<feature type="compositionally biased region" description="Acidic residues" evidence="7">
    <location>
        <begin position="10"/>
        <end position="28"/>
    </location>
</feature>
<dbReference type="Pfam" id="PF11699">
    <property type="entry name" value="CENP-C_C"/>
    <property type="match status" value="1"/>
</dbReference>
<accession>A0A9P6MV13</accession>
<evidence type="ECO:0000259" key="8">
    <source>
        <dbReference type="Pfam" id="PF11699"/>
    </source>
</evidence>
<dbReference type="Gene3D" id="2.60.120.10">
    <property type="entry name" value="Jelly Rolls"/>
    <property type="match status" value="1"/>
</dbReference>
<feature type="compositionally biased region" description="Acidic residues" evidence="7">
    <location>
        <begin position="281"/>
        <end position="296"/>
    </location>
</feature>
<evidence type="ECO:0000313" key="10">
    <source>
        <dbReference type="Proteomes" id="UP000703661"/>
    </source>
</evidence>
<dbReference type="GO" id="GO:0000776">
    <property type="term" value="C:kinetochore"/>
    <property type="evidence" value="ECO:0007669"/>
    <property type="project" value="InterPro"/>
</dbReference>
<comment type="similarity">
    <text evidence="2">Belongs to the CENP-C/MIF2 family.</text>
</comment>
<dbReference type="FunFam" id="2.60.120.10:FF:000033">
    <property type="entry name" value="Centromere protein C 1"/>
    <property type="match status" value="1"/>
</dbReference>
<reference evidence="9" key="1">
    <citation type="journal article" date="2020" name="Fungal Divers.">
        <title>Resolving the Mortierellaceae phylogeny through synthesis of multi-gene phylogenetics and phylogenomics.</title>
        <authorList>
            <person name="Vandepol N."/>
            <person name="Liber J."/>
            <person name="Desiro A."/>
            <person name="Na H."/>
            <person name="Kennedy M."/>
            <person name="Barry K."/>
            <person name="Grigoriev I.V."/>
            <person name="Miller A.N."/>
            <person name="O'Donnell K."/>
            <person name="Stajich J.E."/>
            <person name="Bonito G."/>
        </authorList>
    </citation>
    <scope>NUCLEOTIDE SEQUENCE</scope>
    <source>
        <strain evidence="9">NRRL 2769</strain>
    </source>
</reference>
<dbReference type="InterPro" id="IPR025974">
    <property type="entry name" value="Mif2/CENP-C_cupin"/>
</dbReference>
<keyword evidence="3" id="KW-0238">DNA-binding</keyword>
<evidence type="ECO:0000313" key="9">
    <source>
        <dbReference type="EMBL" id="KAG0013777.1"/>
    </source>
</evidence>
<dbReference type="GO" id="GO:0051382">
    <property type="term" value="P:kinetochore assembly"/>
    <property type="evidence" value="ECO:0007669"/>
    <property type="project" value="InterPro"/>
</dbReference>
<evidence type="ECO:0000256" key="1">
    <source>
        <dbReference type="ARBA" id="ARBA00004123"/>
    </source>
</evidence>
<protein>
    <recommendedName>
        <fullName evidence="6">CENP-C homolog</fullName>
    </recommendedName>
</protein>
<evidence type="ECO:0000256" key="6">
    <source>
        <dbReference type="ARBA" id="ARBA00075033"/>
    </source>
</evidence>
<proteinExistence type="inferred from homology"/>
<feature type="region of interest" description="Disordered" evidence="7">
    <location>
        <begin position="508"/>
        <end position="574"/>
    </location>
</feature>
<dbReference type="PANTHER" id="PTHR16684">
    <property type="entry name" value="CENTROMERE PROTEIN C"/>
    <property type="match status" value="1"/>
</dbReference>
<dbReference type="Proteomes" id="UP000703661">
    <property type="component" value="Unassembled WGS sequence"/>
</dbReference>
<name>A0A9P6MV13_9FUNG</name>
<dbReference type="EMBL" id="JAAAID010000803">
    <property type="protein sequence ID" value="KAG0013777.1"/>
    <property type="molecule type" value="Genomic_DNA"/>
</dbReference>
<feature type="compositionally biased region" description="Low complexity" evidence="7">
    <location>
        <begin position="428"/>
        <end position="445"/>
    </location>
</feature>
<dbReference type="AlphaFoldDB" id="A0A9P6MV13"/>
<gene>
    <name evidence="9" type="ORF">BGZ80_010864</name>
</gene>
<feature type="compositionally biased region" description="Basic and acidic residues" evidence="7">
    <location>
        <begin position="321"/>
        <end position="347"/>
    </location>
</feature>